<keyword evidence="2" id="KW-1185">Reference proteome</keyword>
<evidence type="ECO:0000313" key="1">
    <source>
        <dbReference type="EMBL" id="CAF4906216.1"/>
    </source>
</evidence>
<dbReference type="Proteomes" id="UP000663880">
    <property type="component" value="Unassembled WGS sequence"/>
</dbReference>
<sequence>MTQRSLWDLASPVMLEITQLYPQGAGHLAVVGGPGPHEPRVRQRLGRVEPDAPRLHHSKGYTTRQGLSTLLELADDAPEKERINMRKEFKL</sequence>
<dbReference type="AlphaFoldDB" id="A0A821VFR0"/>
<gene>
    <name evidence="1" type="ORF">PMACD_LOCUS11724</name>
</gene>
<accession>A0A821VFR0</accession>
<protein>
    <submittedName>
        <fullName evidence="1">Uncharacterized protein</fullName>
    </submittedName>
</protein>
<organism evidence="1 2">
    <name type="scientific">Pieris macdunnoughi</name>
    <dbReference type="NCBI Taxonomy" id="345717"/>
    <lineage>
        <taxon>Eukaryota</taxon>
        <taxon>Metazoa</taxon>
        <taxon>Ecdysozoa</taxon>
        <taxon>Arthropoda</taxon>
        <taxon>Hexapoda</taxon>
        <taxon>Insecta</taxon>
        <taxon>Pterygota</taxon>
        <taxon>Neoptera</taxon>
        <taxon>Endopterygota</taxon>
        <taxon>Lepidoptera</taxon>
        <taxon>Glossata</taxon>
        <taxon>Ditrysia</taxon>
        <taxon>Papilionoidea</taxon>
        <taxon>Pieridae</taxon>
        <taxon>Pierinae</taxon>
        <taxon>Pieris</taxon>
    </lineage>
</organism>
<evidence type="ECO:0000313" key="2">
    <source>
        <dbReference type="Proteomes" id="UP000663880"/>
    </source>
</evidence>
<reference evidence="1" key="1">
    <citation type="submission" date="2021-02" db="EMBL/GenBank/DDBJ databases">
        <authorList>
            <person name="Steward A R."/>
        </authorList>
    </citation>
    <scope>NUCLEOTIDE SEQUENCE</scope>
</reference>
<name>A0A821VFR0_9NEOP</name>
<dbReference type="EMBL" id="CAJOBZ010000041">
    <property type="protein sequence ID" value="CAF4906216.1"/>
    <property type="molecule type" value="Genomic_DNA"/>
</dbReference>
<comment type="caution">
    <text evidence="1">The sequence shown here is derived from an EMBL/GenBank/DDBJ whole genome shotgun (WGS) entry which is preliminary data.</text>
</comment>
<proteinExistence type="predicted"/>